<reference evidence="2" key="1">
    <citation type="submission" date="2016-07" db="EMBL/GenBank/DDBJ databases">
        <title>Nontailed viruses are major unrecognized killers of bacteria in the ocean.</title>
        <authorList>
            <person name="Kauffman K."/>
            <person name="Hussain F."/>
            <person name="Yang J."/>
            <person name="Arevalo P."/>
            <person name="Brown J."/>
            <person name="Cutler M."/>
            <person name="Kelly L."/>
            <person name="Polz M.F."/>
        </authorList>
    </citation>
    <scope>NUCLEOTIDE SEQUENCE [LARGE SCALE GENOMIC DNA]</scope>
    <source>
        <strain evidence="2">10N.286.55.C1</strain>
    </source>
</reference>
<gene>
    <name evidence="1" type="ORF">BCV30_03270</name>
</gene>
<evidence type="ECO:0000313" key="1">
    <source>
        <dbReference type="EMBL" id="PME73171.1"/>
    </source>
</evidence>
<dbReference type="EMBL" id="MCSI01000014">
    <property type="protein sequence ID" value="PME73171.1"/>
    <property type="molecule type" value="Genomic_DNA"/>
</dbReference>
<accession>A0A1B9PVM7</accession>
<name>A0A1B9PVM7_9VIBR</name>
<organism evidence="1 2">
    <name type="scientific">Vibrio lentus</name>
    <dbReference type="NCBI Taxonomy" id="136468"/>
    <lineage>
        <taxon>Bacteria</taxon>
        <taxon>Pseudomonadati</taxon>
        <taxon>Pseudomonadota</taxon>
        <taxon>Gammaproteobacteria</taxon>
        <taxon>Vibrionales</taxon>
        <taxon>Vibrionaceae</taxon>
        <taxon>Vibrio</taxon>
    </lineage>
</organism>
<evidence type="ECO:0000313" key="2">
    <source>
        <dbReference type="Proteomes" id="UP000235778"/>
    </source>
</evidence>
<protein>
    <submittedName>
        <fullName evidence="1">Uncharacterized protein</fullName>
    </submittedName>
</protein>
<dbReference type="AlphaFoldDB" id="A0A1B9PVM7"/>
<dbReference type="Proteomes" id="UP000235778">
    <property type="component" value="Unassembled WGS sequence"/>
</dbReference>
<comment type="caution">
    <text evidence="1">The sequence shown here is derived from an EMBL/GenBank/DDBJ whole genome shotgun (WGS) entry which is preliminary data.</text>
</comment>
<dbReference type="GeneID" id="93899421"/>
<dbReference type="RefSeq" id="WP_017106218.1">
    <property type="nucleotide sequence ID" value="NZ_MAKA01000306.1"/>
</dbReference>
<sequence length="60" mass="7211">MNEKTTIPVIVDTVLIDDHYEVERRSGRDRRKKKLRWKGYDRRISGTLRRGKKKAIDEKV</sequence>
<proteinExistence type="predicted"/>